<feature type="transmembrane region" description="Helical" evidence="2">
    <location>
        <begin position="92"/>
        <end position="109"/>
    </location>
</feature>
<sequence>MANSGSTVNFETDATDDAVDAAASESPVTERARKGAHEAVDKAADRAAAAERSFRRTADVSAEKLGENQERLKTQFDESISKARQMARENPLATAGLAFAAGVLFSAWLRR</sequence>
<accession>A0A545SXI7</accession>
<feature type="compositionally biased region" description="Basic and acidic residues" evidence="1">
    <location>
        <begin position="28"/>
        <end position="68"/>
    </location>
</feature>
<dbReference type="OrthoDB" id="5771927at2"/>
<evidence type="ECO:0000313" key="4">
    <source>
        <dbReference type="Proteomes" id="UP000319732"/>
    </source>
</evidence>
<dbReference type="RefSeq" id="WP_142929324.1">
    <property type="nucleotide sequence ID" value="NZ_ML660105.1"/>
</dbReference>
<dbReference type="AlphaFoldDB" id="A0A545SXI7"/>
<proteinExistence type="predicted"/>
<organism evidence="3 4">
    <name type="scientific">Exilibacterium tricleocarpae</name>
    <dbReference type="NCBI Taxonomy" id="2591008"/>
    <lineage>
        <taxon>Bacteria</taxon>
        <taxon>Pseudomonadati</taxon>
        <taxon>Pseudomonadota</taxon>
        <taxon>Gammaproteobacteria</taxon>
        <taxon>Cellvibrionales</taxon>
        <taxon>Cellvibrionaceae</taxon>
        <taxon>Exilibacterium</taxon>
    </lineage>
</organism>
<feature type="compositionally biased region" description="Polar residues" evidence="1">
    <location>
        <begin position="1"/>
        <end position="10"/>
    </location>
</feature>
<gene>
    <name evidence="3" type="ORF">FKG94_23110</name>
</gene>
<keyword evidence="2" id="KW-0812">Transmembrane</keyword>
<keyword evidence="2" id="KW-0472">Membrane</keyword>
<evidence type="ECO:0000256" key="1">
    <source>
        <dbReference type="SAM" id="MobiDB-lite"/>
    </source>
</evidence>
<reference evidence="3 4" key="1">
    <citation type="submission" date="2019-06" db="EMBL/GenBank/DDBJ databases">
        <title>Whole genome sequence for Cellvibrionaceae sp. R142.</title>
        <authorList>
            <person name="Wang G."/>
        </authorList>
    </citation>
    <scope>NUCLEOTIDE SEQUENCE [LARGE SCALE GENOMIC DNA]</scope>
    <source>
        <strain evidence="3 4">R142</strain>
    </source>
</reference>
<dbReference type="Proteomes" id="UP000319732">
    <property type="component" value="Unassembled WGS sequence"/>
</dbReference>
<protein>
    <submittedName>
        <fullName evidence="3">DUF883 domain-containing protein</fullName>
    </submittedName>
</protein>
<name>A0A545SXI7_9GAMM</name>
<comment type="caution">
    <text evidence="3">The sequence shown here is derived from an EMBL/GenBank/DDBJ whole genome shotgun (WGS) entry which is preliminary data.</text>
</comment>
<feature type="region of interest" description="Disordered" evidence="1">
    <location>
        <begin position="1"/>
        <end position="68"/>
    </location>
</feature>
<dbReference type="EMBL" id="VHSG01000027">
    <property type="protein sequence ID" value="TQV69685.1"/>
    <property type="molecule type" value="Genomic_DNA"/>
</dbReference>
<evidence type="ECO:0000313" key="3">
    <source>
        <dbReference type="EMBL" id="TQV69685.1"/>
    </source>
</evidence>
<keyword evidence="2" id="KW-1133">Transmembrane helix</keyword>
<keyword evidence="4" id="KW-1185">Reference proteome</keyword>
<evidence type="ECO:0000256" key="2">
    <source>
        <dbReference type="SAM" id="Phobius"/>
    </source>
</evidence>